<evidence type="ECO:0000313" key="1">
    <source>
        <dbReference type="EMBL" id="MFC3302549.1"/>
    </source>
</evidence>
<proteinExistence type="predicted"/>
<name>A0ABV7MAR0_9PROT</name>
<organism evidence="1 2">
    <name type="scientific">Parvularcula lutaonensis</name>
    <dbReference type="NCBI Taxonomy" id="491923"/>
    <lineage>
        <taxon>Bacteria</taxon>
        <taxon>Pseudomonadati</taxon>
        <taxon>Pseudomonadota</taxon>
        <taxon>Alphaproteobacteria</taxon>
        <taxon>Parvularculales</taxon>
        <taxon>Parvularculaceae</taxon>
        <taxon>Parvularcula</taxon>
    </lineage>
</organism>
<dbReference type="RefSeq" id="WP_189570896.1">
    <property type="nucleotide sequence ID" value="NZ_BMXU01000001.1"/>
</dbReference>
<keyword evidence="2" id="KW-1185">Reference proteome</keyword>
<dbReference type="InterPro" id="IPR012674">
    <property type="entry name" value="Calycin"/>
</dbReference>
<protein>
    <submittedName>
        <fullName evidence="1">DUF3598 family protein</fullName>
    </submittedName>
</protein>
<accession>A0ABV7MAR0</accession>
<dbReference type="Proteomes" id="UP001595607">
    <property type="component" value="Unassembled WGS sequence"/>
</dbReference>
<sequence>MNFPATRAHEGTWRGVYTHLDEAGRLIDRHRSVVECAFPDDGEVFYRQTIRFDWEDGRVREDVFEGQVDGDKLRYDTETFCGVSWETDDGLILLSLQRKDEPGTHFYEIICMGEGGRNRARTWHWFREGRLYRRTLCDEMRDLR</sequence>
<dbReference type="EMBL" id="JBHRVA010000002">
    <property type="protein sequence ID" value="MFC3302549.1"/>
    <property type="molecule type" value="Genomic_DNA"/>
</dbReference>
<comment type="caution">
    <text evidence="1">The sequence shown here is derived from an EMBL/GenBank/DDBJ whole genome shotgun (WGS) entry which is preliminary data.</text>
</comment>
<evidence type="ECO:0000313" key="2">
    <source>
        <dbReference type="Proteomes" id="UP001595607"/>
    </source>
</evidence>
<gene>
    <name evidence="1" type="ORF">ACFONP_07370</name>
</gene>
<reference evidence="2" key="1">
    <citation type="journal article" date="2019" name="Int. J. Syst. Evol. Microbiol.">
        <title>The Global Catalogue of Microorganisms (GCM) 10K type strain sequencing project: providing services to taxonomists for standard genome sequencing and annotation.</title>
        <authorList>
            <consortium name="The Broad Institute Genomics Platform"/>
            <consortium name="The Broad Institute Genome Sequencing Center for Infectious Disease"/>
            <person name="Wu L."/>
            <person name="Ma J."/>
        </authorList>
    </citation>
    <scope>NUCLEOTIDE SEQUENCE [LARGE SCALE GENOMIC DNA]</scope>
    <source>
        <strain evidence="2">KCTC 22245</strain>
    </source>
</reference>
<dbReference type="Gene3D" id="2.40.128.20">
    <property type="match status" value="1"/>
</dbReference>